<feature type="transmembrane region" description="Helical" evidence="7">
    <location>
        <begin position="221"/>
        <end position="245"/>
    </location>
</feature>
<organism evidence="8 9">
    <name type="scientific">Mariniblastus fucicola</name>
    <dbReference type="NCBI Taxonomy" id="980251"/>
    <lineage>
        <taxon>Bacteria</taxon>
        <taxon>Pseudomonadati</taxon>
        <taxon>Planctomycetota</taxon>
        <taxon>Planctomycetia</taxon>
        <taxon>Pirellulales</taxon>
        <taxon>Pirellulaceae</taxon>
        <taxon>Mariniblastus</taxon>
    </lineage>
</organism>
<evidence type="ECO:0000313" key="8">
    <source>
        <dbReference type="EMBL" id="QEG20242.1"/>
    </source>
</evidence>
<feature type="transmembrane region" description="Helical" evidence="7">
    <location>
        <begin position="473"/>
        <end position="491"/>
    </location>
</feature>
<dbReference type="PANTHER" id="PTHR30047">
    <property type="entry name" value="HIGH-AFFINITY CHOLINE TRANSPORT PROTEIN-RELATED"/>
    <property type="match status" value="1"/>
</dbReference>
<feature type="transmembrane region" description="Helical" evidence="7">
    <location>
        <begin position="21"/>
        <end position="45"/>
    </location>
</feature>
<dbReference type="EMBL" id="CP042912">
    <property type="protein sequence ID" value="QEG20242.1"/>
    <property type="molecule type" value="Genomic_DNA"/>
</dbReference>
<evidence type="ECO:0000256" key="5">
    <source>
        <dbReference type="ARBA" id="ARBA00022989"/>
    </source>
</evidence>
<gene>
    <name evidence="8" type="primary">betL</name>
    <name evidence="8" type="ORF">MFFC18_00890</name>
</gene>
<evidence type="ECO:0000256" key="2">
    <source>
        <dbReference type="ARBA" id="ARBA00022448"/>
    </source>
</evidence>
<feature type="transmembrane region" description="Helical" evidence="7">
    <location>
        <begin position="257"/>
        <end position="279"/>
    </location>
</feature>
<evidence type="ECO:0000256" key="6">
    <source>
        <dbReference type="ARBA" id="ARBA00023136"/>
    </source>
</evidence>
<dbReference type="AlphaFoldDB" id="A0A5B9P5J0"/>
<feature type="transmembrane region" description="Helical" evidence="7">
    <location>
        <begin position="76"/>
        <end position="96"/>
    </location>
</feature>
<evidence type="ECO:0000256" key="1">
    <source>
        <dbReference type="ARBA" id="ARBA00004651"/>
    </source>
</evidence>
<proteinExistence type="predicted"/>
<dbReference type="PANTHER" id="PTHR30047:SF11">
    <property type="entry name" value="L-CARNITINE_GAMMA-BUTYROBETAINE ANTIPORTER"/>
    <property type="match status" value="1"/>
</dbReference>
<feature type="transmembrane region" description="Helical" evidence="7">
    <location>
        <begin position="503"/>
        <end position="523"/>
    </location>
</feature>
<dbReference type="GO" id="GO:0022857">
    <property type="term" value="F:transmembrane transporter activity"/>
    <property type="evidence" value="ECO:0007669"/>
    <property type="project" value="InterPro"/>
</dbReference>
<feature type="transmembrane region" description="Helical" evidence="7">
    <location>
        <begin position="291"/>
        <end position="310"/>
    </location>
</feature>
<accession>A0A5B9P5J0</accession>
<dbReference type="Pfam" id="PF02028">
    <property type="entry name" value="BCCT"/>
    <property type="match status" value="1"/>
</dbReference>
<protein>
    <submittedName>
        <fullName evidence="8">Glycine betaine transporter BetL</fullName>
    </submittedName>
</protein>
<feature type="transmembrane region" description="Helical" evidence="7">
    <location>
        <begin position="116"/>
        <end position="137"/>
    </location>
</feature>
<evidence type="ECO:0000313" key="9">
    <source>
        <dbReference type="Proteomes" id="UP000322214"/>
    </source>
</evidence>
<keyword evidence="9" id="KW-1185">Reference proteome</keyword>
<dbReference type="STRING" id="980251.GCA_001642875_03672"/>
<evidence type="ECO:0000256" key="4">
    <source>
        <dbReference type="ARBA" id="ARBA00022692"/>
    </source>
</evidence>
<sequence length="532" mass="58262">MASWHYNDGMSKEPPRPKLDSVALNHVVFWPPFLLLLFAVGLNFLSPDKVGDDGKIIPGGFSKVINGANGWILDHFSWLFSLCAFLALCLCIWICFSKFGKVRIGGSKAKPLMSMWNWFSITICTTIAIGILFWSTAEPVTHYVELPADIAQPRTPEAATFALSTMYLHWSFTPYALYCVASLMFAFAYYNMKKPFSLGSTLTPLFGDWSTGKGGNIIDAVCLYSLVAGMAAALGSGILMLSGGLTDVAGIPSNSAVWAGITFAIVATFIVSSATGLMNGIRILSDINTKLLMLLAVVALICGPTVWILTQSGAALVDYVVHFVPRNTQFFPENWGKNWTVFYWAVWLAWAPITACFLGRISYGRTVREFMLVNFIFPSLFAIVWMSIFSGTALYQEINGVDLYQFIDAEKEEAVSYAVFKQFPFSTAVVIFYMVSAFVCFVTSSDSNMSAMASISSSGISPENPEGQQWLKIVWGVAVGTVAWTMISFTGCTDGIKILSNLGGFPAAILELFIIGSLVRVVLFHEKLSVVE</sequence>
<dbReference type="Proteomes" id="UP000322214">
    <property type="component" value="Chromosome"/>
</dbReference>
<feature type="transmembrane region" description="Helical" evidence="7">
    <location>
        <begin position="341"/>
        <end position="359"/>
    </location>
</feature>
<keyword evidence="4 7" id="KW-0812">Transmembrane</keyword>
<feature type="transmembrane region" description="Helical" evidence="7">
    <location>
        <begin position="172"/>
        <end position="190"/>
    </location>
</feature>
<reference evidence="8 9" key="1">
    <citation type="submission" date="2019-08" db="EMBL/GenBank/DDBJ databases">
        <title>Deep-cultivation of Planctomycetes and their phenomic and genomic characterization uncovers novel biology.</title>
        <authorList>
            <person name="Wiegand S."/>
            <person name="Jogler M."/>
            <person name="Boedeker C."/>
            <person name="Pinto D."/>
            <person name="Vollmers J."/>
            <person name="Rivas-Marin E."/>
            <person name="Kohn T."/>
            <person name="Peeters S.H."/>
            <person name="Heuer A."/>
            <person name="Rast P."/>
            <person name="Oberbeckmann S."/>
            <person name="Bunk B."/>
            <person name="Jeske O."/>
            <person name="Meyerdierks A."/>
            <person name="Storesund J.E."/>
            <person name="Kallscheuer N."/>
            <person name="Luecker S."/>
            <person name="Lage O.M."/>
            <person name="Pohl T."/>
            <person name="Merkel B.J."/>
            <person name="Hornburger P."/>
            <person name="Mueller R.-W."/>
            <person name="Bruemmer F."/>
            <person name="Labrenz M."/>
            <person name="Spormann A.M."/>
            <person name="Op den Camp H."/>
            <person name="Overmann J."/>
            <person name="Amann R."/>
            <person name="Jetten M.S.M."/>
            <person name="Mascher T."/>
            <person name="Medema M.H."/>
            <person name="Devos D.P."/>
            <person name="Kaster A.-K."/>
            <person name="Ovreas L."/>
            <person name="Rohde M."/>
            <person name="Galperin M.Y."/>
            <person name="Jogler C."/>
        </authorList>
    </citation>
    <scope>NUCLEOTIDE SEQUENCE [LARGE SCALE GENOMIC DNA]</scope>
    <source>
        <strain evidence="8 9">FC18</strain>
    </source>
</reference>
<evidence type="ECO:0000256" key="7">
    <source>
        <dbReference type="SAM" id="Phobius"/>
    </source>
</evidence>
<keyword evidence="2" id="KW-0813">Transport</keyword>
<dbReference type="InterPro" id="IPR000060">
    <property type="entry name" value="BCCT_transptr"/>
</dbReference>
<keyword evidence="5 7" id="KW-1133">Transmembrane helix</keyword>
<comment type="subcellular location">
    <subcellularLocation>
        <location evidence="1">Cell membrane</location>
        <topology evidence="1">Multi-pass membrane protein</topology>
    </subcellularLocation>
</comment>
<feature type="transmembrane region" description="Helical" evidence="7">
    <location>
        <begin position="371"/>
        <end position="395"/>
    </location>
</feature>
<keyword evidence="3" id="KW-1003">Cell membrane</keyword>
<name>A0A5B9P5J0_9BACT</name>
<dbReference type="GO" id="GO:0005886">
    <property type="term" value="C:plasma membrane"/>
    <property type="evidence" value="ECO:0007669"/>
    <property type="project" value="UniProtKB-SubCell"/>
</dbReference>
<dbReference type="KEGG" id="mff:MFFC18_00890"/>
<keyword evidence="6 7" id="KW-0472">Membrane</keyword>
<evidence type="ECO:0000256" key="3">
    <source>
        <dbReference type="ARBA" id="ARBA00022475"/>
    </source>
</evidence>
<feature type="transmembrane region" description="Helical" evidence="7">
    <location>
        <begin position="423"/>
        <end position="442"/>
    </location>
</feature>